<evidence type="ECO:0000256" key="1">
    <source>
        <dbReference type="ARBA" id="ARBA00004236"/>
    </source>
</evidence>
<dbReference type="CDD" id="cd02522">
    <property type="entry name" value="GT_2_like_a"/>
    <property type="match status" value="1"/>
</dbReference>
<keyword evidence="5" id="KW-0472">Membrane</keyword>
<accession>A0A1L9QNJ1</accession>
<organism evidence="11 12">
    <name type="scientific">Roseofilum reptotaenium AO1-A</name>
    <dbReference type="NCBI Taxonomy" id="1925591"/>
    <lineage>
        <taxon>Bacteria</taxon>
        <taxon>Bacillati</taxon>
        <taxon>Cyanobacteriota</taxon>
        <taxon>Cyanophyceae</taxon>
        <taxon>Desertifilales</taxon>
        <taxon>Desertifilaceae</taxon>
        <taxon>Roseofilum</taxon>
    </lineage>
</organism>
<dbReference type="Pfam" id="PF00535">
    <property type="entry name" value="Glycos_transf_2"/>
    <property type="match status" value="1"/>
</dbReference>
<comment type="similarity">
    <text evidence="8">Belongs to the glycosyltransferase 2 family. CrtQ subfamily.</text>
</comment>
<keyword evidence="3" id="KW-0328">Glycosyltransferase</keyword>
<protein>
    <recommendedName>
        <fullName evidence="9">4,4'-diaponeurosporenoate glycosyltransferase</fullName>
    </recommendedName>
</protein>
<evidence type="ECO:0000313" key="11">
    <source>
        <dbReference type="EMBL" id="OJJ24219.1"/>
    </source>
</evidence>
<sequence>MNVSMISVIIPVLNEVDQILSTVARVQLGKEVEIIVVDGGSTDGTVECLKQEGIKVIQTTPGRGHQMNEGARNARGEYLLFLHGDTRLPRKYDQWVRDILLQPRVVAGAFELRIGSENWGYRMVEWGVKWRSHLCQLPYGDQAIFLSRARFEQAGGFPELPILEDWHLIQSLKPLGKIAIAPLPVVTSARRWQRLGIWRTTAINQGILMANFLGVDLHRIARWYRKIR</sequence>
<dbReference type="EMBL" id="MLAW01000035">
    <property type="protein sequence ID" value="OJJ24219.1"/>
    <property type="molecule type" value="Genomic_DNA"/>
</dbReference>
<evidence type="ECO:0000256" key="3">
    <source>
        <dbReference type="ARBA" id="ARBA00022676"/>
    </source>
</evidence>
<keyword evidence="2" id="KW-1003">Cell membrane</keyword>
<evidence type="ECO:0000256" key="4">
    <source>
        <dbReference type="ARBA" id="ARBA00022679"/>
    </source>
</evidence>
<evidence type="ECO:0000256" key="9">
    <source>
        <dbReference type="ARBA" id="ARBA00040345"/>
    </source>
</evidence>
<dbReference type="STRING" id="1925591.BI308_17785"/>
<comment type="function">
    <text evidence="6">Catalyzes the glycosylation of 4,4'-diaponeurosporenoate, i.e. the esterification of glucose at the C1'' position with the carboxyl group of 4,4'-diaponeurosporenic acid, to form glycosyl-4,4'-diaponeurosporenoate. This is a step in the biosynthesis of staphyloxanthin, an orange pigment present in most staphylococci strains.</text>
</comment>
<name>A0A1L9QNJ1_9CYAN</name>
<dbReference type="SUPFAM" id="SSF53448">
    <property type="entry name" value="Nucleotide-diphospho-sugar transferases"/>
    <property type="match status" value="1"/>
</dbReference>
<keyword evidence="4" id="KW-0808">Transferase</keyword>
<comment type="caution">
    <text evidence="11">The sequence shown here is derived from an EMBL/GenBank/DDBJ whole genome shotgun (WGS) entry which is preliminary data.</text>
</comment>
<dbReference type="InterPro" id="IPR001173">
    <property type="entry name" value="Glyco_trans_2-like"/>
</dbReference>
<evidence type="ECO:0000259" key="10">
    <source>
        <dbReference type="Pfam" id="PF00535"/>
    </source>
</evidence>
<dbReference type="InterPro" id="IPR026461">
    <property type="entry name" value="Trfase_2_rSAM/seldom_assoc"/>
</dbReference>
<dbReference type="PANTHER" id="PTHR43646">
    <property type="entry name" value="GLYCOSYLTRANSFERASE"/>
    <property type="match status" value="1"/>
</dbReference>
<evidence type="ECO:0000313" key="12">
    <source>
        <dbReference type="Proteomes" id="UP000183940"/>
    </source>
</evidence>
<dbReference type="Gene3D" id="3.90.550.10">
    <property type="entry name" value="Spore Coat Polysaccharide Biosynthesis Protein SpsA, Chain A"/>
    <property type="match status" value="1"/>
</dbReference>
<comment type="subcellular location">
    <subcellularLocation>
        <location evidence="1">Cell membrane</location>
    </subcellularLocation>
</comment>
<evidence type="ECO:0000256" key="6">
    <source>
        <dbReference type="ARBA" id="ARBA00037281"/>
    </source>
</evidence>
<keyword evidence="12" id="KW-1185">Reference proteome</keyword>
<proteinExistence type="inferred from homology"/>
<dbReference type="NCBIfam" id="TIGR04283">
    <property type="entry name" value="glyco_like_mftF"/>
    <property type="match status" value="1"/>
</dbReference>
<dbReference type="AlphaFoldDB" id="A0A1L9QNJ1"/>
<evidence type="ECO:0000256" key="8">
    <source>
        <dbReference type="ARBA" id="ARBA00038120"/>
    </source>
</evidence>
<dbReference type="Proteomes" id="UP000183940">
    <property type="component" value="Unassembled WGS sequence"/>
</dbReference>
<evidence type="ECO:0000256" key="2">
    <source>
        <dbReference type="ARBA" id="ARBA00022475"/>
    </source>
</evidence>
<reference evidence="11" key="1">
    <citation type="submission" date="2016-10" db="EMBL/GenBank/DDBJ databases">
        <title>CRISPR-Cas defence system in Roseofilum reptotaenium: evidence of a bacteriophage-cyanobacterium arms race in the coral black band disease.</title>
        <authorList>
            <person name="Buerger P."/>
            <person name="Wood-Charlson E.M."/>
            <person name="Weynberg K.D."/>
            <person name="Willis B."/>
            <person name="Van Oppen M.J."/>
        </authorList>
    </citation>
    <scope>NUCLEOTIDE SEQUENCE [LARGE SCALE GENOMIC DNA]</scope>
    <source>
        <strain evidence="11">AO1-A</strain>
    </source>
</reference>
<dbReference type="GO" id="GO:0005886">
    <property type="term" value="C:plasma membrane"/>
    <property type="evidence" value="ECO:0007669"/>
    <property type="project" value="UniProtKB-SubCell"/>
</dbReference>
<dbReference type="GO" id="GO:0016757">
    <property type="term" value="F:glycosyltransferase activity"/>
    <property type="evidence" value="ECO:0007669"/>
    <property type="project" value="UniProtKB-KW"/>
</dbReference>
<evidence type="ECO:0000256" key="5">
    <source>
        <dbReference type="ARBA" id="ARBA00023136"/>
    </source>
</evidence>
<comment type="pathway">
    <text evidence="7">Carotenoid biosynthesis; staphyloxanthin biosynthesis; staphyloxanthin from farnesyl diphosphate: step 4/5.</text>
</comment>
<dbReference type="PANTHER" id="PTHR43646:SF2">
    <property type="entry name" value="GLYCOSYLTRANSFERASE 2-LIKE DOMAIN-CONTAINING PROTEIN"/>
    <property type="match status" value="1"/>
</dbReference>
<gene>
    <name evidence="11" type="ORF">BI308_17785</name>
</gene>
<evidence type="ECO:0000256" key="7">
    <source>
        <dbReference type="ARBA" id="ARBA00037904"/>
    </source>
</evidence>
<dbReference type="InterPro" id="IPR029044">
    <property type="entry name" value="Nucleotide-diphossugar_trans"/>
</dbReference>
<feature type="domain" description="Glycosyltransferase 2-like" evidence="10">
    <location>
        <begin position="7"/>
        <end position="123"/>
    </location>
</feature>